<organism evidence="7 8">
    <name type="scientific">Panagrellus redivivus</name>
    <name type="common">Microworm</name>
    <dbReference type="NCBI Taxonomy" id="6233"/>
    <lineage>
        <taxon>Eukaryota</taxon>
        <taxon>Metazoa</taxon>
        <taxon>Ecdysozoa</taxon>
        <taxon>Nematoda</taxon>
        <taxon>Chromadorea</taxon>
        <taxon>Rhabditida</taxon>
        <taxon>Tylenchina</taxon>
        <taxon>Panagrolaimomorpha</taxon>
        <taxon>Panagrolaimoidea</taxon>
        <taxon>Panagrolaimidae</taxon>
        <taxon>Panagrellus</taxon>
    </lineage>
</organism>
<reference evidence="7" key="1">
    <citation type="journal article" date="2013" name="Genetics">
        <title>The draft genome and transcriptome of Panagrellus redivivus are shaped by the harsh demands of a free-living lifestyle.</title>
        <authorList>
            <person name="Srinivasan J."/>
            <person name="Dillman A.R."/>
            <person name="Macchietto M.G."/>
            <person name="Heikkinen L."/>
            <person name="Lakso M."/>
            <person name="Fracchia K.M."/>
            <person name="Antoshechkin I."/>
            <person name="Mortazavi A."/>
            <person name="Wong G."/>
            <person name="Sternberg P.W."/>
        </authorList>
    </citation>
    <scope>NUCLEOTIDE SEQUENCE [LARGE SCALE GENOMIC DNA]</scope>
    <source>
        <strain evidence="7">MT8872</strain>
    </source>
</reference>
<dbReference type="Pfam" id="PF02118">
    <property type="entry name" value="Srg"/>
    <property type="match status" value="1"/>
</dbReference>
<keyword evidence="3 6" id="KW-0812">Transmembrane</keyword>
<dbReference type="Gene3D" id="1.20.1560.10">
    <property type="entry name" value="ABC transporter type 1, transmembrane domain"/>
    <property type="match status" value="1"/>
</dbReference>
<dbReference type="GO" id="GO:0005524">
    <property type="term" value="F:ATP binding"/>
    <property type="evidence" value="ECO:0007669"/>
    <property type="project" value="InterPro"/>
</dbReference>
<keyword evidence="4 6" id="KW-1133">Transmembrane helix</keyword>
<comment type="caution">
    <text evidence="6">Lacks conserved residue(s) required for the propagation of feature annotation.</text>
</comment>
<dbReference type="PANTHER" id="PTHR31627:SF42">
    <property type="entry name" value="G_PROTEIN_RECEP_F1_2 DOMAIN-CONTAINING PROTEIN-RELATED"/>
    <property type="match status" value="1"/>
</dbReference>
<keyword evidence="5 6" id="KW-0472">Membrane</keyword>
<protein>
    <recommendedName>
        <fullName evidence="6">Serpentine receptor class gamma</fullName>
    </recommendedName>
</protein>
<keyword evidence="7" id="KW-1185">Reference proteome</keyword>
<evidence type="ECO:0000256" key="4">
    <source>
        <dbReference type="ARBA" id="ARBA00022989"/>
    </source>
</evidence>
<dbReference type="GO" id="GO:0007606">
    <property type="term" value="P:sensory perception of chemical stimulus"/>
    <property type="evidence" value="ECO:0007669"/>
    <property type="project" value="UniProtKB-UniRule"/>
</dbReference>
<dbReference type="InterPro" id="IPR000609">
    <property type="entry name" value="7TM_GPCR_serpentine_rcpt_Srg"/>
</dbReference>
<feature type="transmembrane region" description="Helical" evidence="6">
    <location>
        <begin position="94"/>
        <end position="113"/>
    </location>
</feature>
<evidence type="ECO:0000256" key="3">
    <source>
        <dbReference type="ARBA" id="ARBA00022692"/>
    </source>
</evidence>
<feature type="transmembrane region" description="Helical" evidence="6">
    <location>
        <begin position="228"/>
        <end position="248"/>
    </location>
</feature>
<evidence type="ECO:0000256" key="2">
    <source>
        <dbReference type="ARBA" id="ARBA00005692"/>
    </source>
</evidence>
<evidence type="ECO:0000256" key="6">
    <source>
        <dbReference type="RuleBase" id="RU280813"/>
    </source>
</evidence>
<name>A0A7E4VWN4_PANRE</name>
<dbReference type="PRINTS" id="PR00698">
    <property type="entry name" value="TMPROTEINSRG"/>
</dbReference>
<dbReference type="InterPro" id="IPR036640">
    <property type="entry name" value="ABC1_TM_sf"/>
</dbReference>
<proteinExistence type="inferred from homology"/>
<feature type="transmembrane region" description="Helical" evidence="6">
    <location>
        <begin position="20"/>
        <end position="40"/>
    </location>
</feature>
<feature type="transmembrane region" description="Helical" evidence="6">
    <location>
        <begin position="52"/>
        <end position="74"/>
    </location>
</feature>
<evidence type="ECO:0000256" key="1">
    <source>
        <dbReference type="ARBA" id="ARBA00004141"/>
    </source>
</evidence>
<comment type="similarity">
    <text evidence="2 6">Belongs to the nematode receptor-like protein srg family.</text>
</comment>
<dbReference type="WBParaSite" id="Pan_g4101.t1">
    <property type="protein sequence ID" value="Pan_g4101.t1"/>
    <property type="gene ID" value="Pan_g4101"/>
</dbReference>
<feature type="transmembrane region" description="Helical" evidence="6">
    <location>
        <begin position="192"/>
        <end position="216"/>
    </location>
</feature>
<sequence>MENREKRMNEMLDPDLVVFGPYIYVIPTFILYLRLLYILLISEHRTNFNSAFYRIFILKAVSSIICVVTFELCFRLPDAPGAAIFMRYLPPTGVFPKILLILCYHSGTVMFLMEGVVSLNRATTILLSTRHNSFWASLMPFVYLISAVFPLSFTWSLWFTDISLLPDDYTHIPGEAPSTVDEDPQGSQNAQMIYILVALTAFDFRLATFVVGLFNLFFGIGFVYEKNLASATITTICFIVQAICQYFMARAAEIHTKRNVAKRNAHALKVANSFEAMTVEEFSSKLPVIGAEFNNLLAFHHQRLMTFVPTQALRYAAATALPQVTQAVAYTLGCFLVSEGLVRPVVLYKVVQTLYMSAFSFASVVSYSLDVHNSRVGCHQLDDVVNVKEASGKANGIRVWAA</sequence>
<dbReference type="AlphaFoldDB" id="A0A7E4VWN4"/>
<dbReference type="InterPro" id="IPR051119">
    <property type="entry name" value="Nematode_SR-like"/>
</dbReference>
<dbReference type="PANTHER" id="PTHR31627">
    <property type="entry name" value="SERPENTINE RECEPTOR CLASS GAMMA-RELATED"/>
    <property type="match status" value="1"/>
</dbReference>
<dbReference type="SUPFAM" id="SSF90123">
    <property type="entry name" value="ABC transporter transmembrane region"/>
    <property type="match status" value="1"/>
</dbReference>
<comment type="subcellular location">
    <subcellularLocation>
        <location evidence="1">Membrane</location>
        <topology evidence="1">Multi-pass membrane protein</topology>
    </subcellularLocation>
</comment>
<evidence type="ECO:0000313" key="7">
    <source>
        <dbReference type="Proteomes" id="UP000492821"/>
    </source>
</evidence>
<dbReference type="Proteomes" id="UP000492821">
    <property type="component" value="Unassembled WGS sequence"/>
</dbReference>
<evidence type="ECO:0000313" key="8">
    <source>
        <dbReference type="WBParaSite" id="Pan_g4101.t1"/>
    </source>
</evidence>
<reference evidence="8" key="2">
    <citation type="submission" date="2020-10" db="UniProtKB">
        <authorList>
            <consortium name="WormBaseParasite"/>
        </authorList>
    </citation>
    <scope>IDENTIFICATION</scope>
</reference>
<dbReference type="GO" id="GO:0004888">
    <property type="term" value="F:transmembrane signaling receptor activity"/>
    <property type="evidence" value="ECO:0007669"/>
    <property type="project" value="InterPro"/>
</dbReference>
<feature type="transmembrane region" description="Helical" evidence="6">
    <location>
        <begin position="134"/>
        <end position="158"/>
    </location>
</feature>
<dbReference type="GO" id="GO:0016020">
    <property type="term" value="C:membrane"/>
    <property type="evidence" value="ECO:0007669"/>
    <property type="project" value="UniProtKB-SubCell"/>
</dbReference>
<evidence type="ECO:0000256" key="5">
    <source>
        <dbReference type="ARBA" id="ARBA00023136"/>
    </source>
</evidence>
<accession>A0A7E4VWN4</accession>